<dbReference type="VEuPathDB" id="FungiDB:MFRU_010g03010"/>
<comment type="caution">
    <text evidence="2">The sequence shown here is derived from an EMBL/GenBank/DDBJ whole genome shotgun (WGS) entry which is preliminary data.</text>
</comment>
<name>A0A5M9JFQ0_MONFR</name>
<dbReference type="InterPro" id="IPR037593">
    <property type="entry name" value="MIOS/Sea4"/>
</dbReference>
<dbReference type="EMBL" id="VICG01000010">
    <property type="protein sequence ID" value="KAA8567567.1"/>
    <property type="molecule type" value="Genomic_DNA"/>
</dbReference>
<dbReference type="SUPFAM" id="SSF50978">
    <property type="entry name" value="WD40 repeat-like"/>
    <property type="match status" value="1"/>
</dbReference>
<feature type="region of interest" description="Disordered" evidence="1">
    <location>
        <begin position="425"/>
        <end position="444"/>
    </location>
</feature>
<dbReference type="GO" id="GO:1904263">
    <property type="term" value="P:positive regulation of TORC1 signaling"/>
    <property type="evidence" value="ECO:0007669"/>
    <property type="project" value="TreeGrafter"/>
</dbReference>
<dbReference type="AlphaFoldDB" id="A0A5M9JFQ0"/>
<feature type="compositionally biased region" description="Polar residues" evidence="1">
    <location>
        <begin position="1"/>
        <end position="19"/>
    </location>
</feature>
<dbReference type="PANTHER" id="PTHR16453:SF9">
    <property type="entry name" value="GATOR COMPLEX PROTEIN MIOS"/>
    <property type="match status" value="1"/>
</dbReference>
<evidence type="ECO:0000256" key="1">
    <source>
        <dbReference type="SAM" id="MobiDB-lite"/>
    </source>
</evidence>
<dbReference type="PANTHER" id="PTHR16453">
    <property type="entry name" value="WD40 DOMAIN-CONTAINING PROTEIN MIO FAMILY MEMBER"/>
    <property type="match status" value="1"/>
</dbReference>
<dbReference type="InterPro" id="IPR036322">
    <property type="entry name" value="WD40_repeat_dom_sf"/>
</dbReference>
<sequence>MADQLSVNPEQSAAQSPRPNSFGPKNVRTNKSLKFITASSGADYDFKVGSIKPPNHPLESSNSEDCQGFKFETDSELNNLFGFVQNLVLSPTQHLESWRKTQLGTWQYIQPDRSQRVDKVKLLDWTEVPDWHFPAKMNKTEGIIRWSPNSARSQFVAFNLNYRILQVYAAKGFAQPGNFEYEPLSRYIDIPSLNTFDWSPVIEGLVAVGTSSGELQLLRVDDNSNAVLSLSVKQPRACQAVAFNTTGLLAIGLERVRNDGSLQIWDVNQRLAGWDTSQPGWKVPNNAVEPRKFESATVTSIKFFEDQPQTLAIGIKNSCVRIHDLRDPNSGVITFQTKCNNNLTIDYSDPNYFASSSLDQPGLMVWDRRASTRATASPMYLDAFDNDGYAWGAALQLKKRGTLGVLSNAGQLQILKINKEYYDAGSEDDVKGSPETTTDRGRKQEDRVVSFDWLTLGTTDLQPRVVALRASGSFEIMQTPPNTGGQMMEFMPWKGPHNHDKVPYHTLMDFADPDERRANLGPLYADQLKSQTPVFGPNGYNTPHIQSSLATALDKALERPEAPKSDVNTEIPGSQIRRAAFTKSTFAEAIDRQLSIVNDPVSETFVKKGGLGDDNDTAFLNSKLAAMDLTNRTNMQIQNSSTTNIYSSREMHEALLASRIPTSKAEAMLIDNLFIHRALNGYLFDCNKNKSVVTEDPWLKDVWFWISVAEKAAKDNGMLSSTLDLSYLGVYTLWNNDLGGKAESRLVDSIIVPDRTQWERLIAVINKRVGYEEYTGVPTMKPQHRQLCLAQCGFAKPAAELKEILARAGVCCCSTRRYYQESLQRRSLQLGQDTPGSTPYVWRSLSTCYIGYVTTRDWEVIANDASLPLRYRAGVALRYLSDLQLTEWLDKEMEEAIKHGDIEGIVLAGITNYMVDILAKYVAKFFDYQTAILIMSFCYPRYLADIRCDAWRREYQAYLNRHQQFILRVQFDQGTAKKSRQRDGVPVLKPPTRQVTVRCLYCDTRSAKRPS</sequence>
<gene>
    <name evidence="2" type="ORF">EYC84_008042</name>
</gene>
<keyword evidence="3" id="KW-1185">Reference proteome</keyword>
<dbReference type="Proteomes" id="UP000322873">
    <property type="component" value="Unassembled WGS sequence"/>
</dbReference>
<evidence type="ECO:0000313" key="2">
    <source>
        <dbReference type="EMBL" id="KAA8567567.1"/>
    </source>
</evidence>
<dbReference type="GO" id="GO:0005737">
    <property type="term" value="C:cytoplasm"/>
    <property type="evidence" value="ECO:0007669"/>
    <property type="project" value="TreeGrafter"/>
</dbReference>
<organism evidence="2 3">
    <name type="scientific">Monilinia fructicola</name>
    <name type="common">Brown rot fungus</name>
    <name type="synonym">Ciboria fructicola</name>
    <dbReference type="NCBI Taxonomy" id="38448"/>
    <lineage>
        <taxon>Eukaryota</taxon>
        <taxon>Fungi</taxon>
        <taxon>Dikarya</taxon>
        <taxon>Ascomycota</taxon>
        <taxon>Pezizomycotina</taxon>
        <taxon>Leotiomycetes</taxon>
        <taxon>Helotiales</taxon>
        <taxon>Sclerotiniaceae</taxon>
        <taxon>Monilinia</taxon>
    </lineage>
</organism>
<proteinExistence type="predicted"/>
<reference evidence="2 3" key="1">
    <citation type="submission" date="2019-06" db="EMBL/GenBank/DDBJ databases">
        <title>Genome Sequence of the Brown Rot Fungal Pathogen Monilinia fructicola.</title>
        <authorList>
            <person name="De Miccolis Angelini R.M."/>
            <person name="Landi L."/>
            <person name="Abate D."/>
            <person name="Pollastro S."/>
            <person name="Romanazzi G."/>
            <person name="Faretra F."/>
        </authorList>
    </citation>
    <scope>NUCLEOTIDE SEQUENCE [LARGE SCALE GENOMIC DNA]</scope>
    <source>
        <strain evidence="2 3">Mfrc123</strain>
    </source>
</reference>
<dbReference type="Gene3D" id="2.130.10.10">
    <property type="entry name" value="YVTN repeat-like/Quinoprotein amine dehydrogenase"/>
    <property type="match status" value="1"/>
</dbReference>
<protein>
    <submittedName>
        <fullName evidence="2">Uncharacterized protein</fullName>
    </submittedName>
</protein>
<feature type="region of interest" description="Disordered" evidence="1">
    <location>
        <begin position="1"/>
        <end position="28"/>
    </location>
</feature>
<dbReference type="InterPro" id="IPR015943">
    <property type="entry name" value="WD40/YVTN_repeat-like_dom_sf"/>
</dbReference>
<evidence type="ECO:0000313" key="3">
    <source>
        <dbReference type="Proteomes" id="UP000322873"/>
    </source>
</evidence>
<accession>A0A5M9JFQ0</accession>
<dbReference type="FunFam" id="2.130.10.10:FF:001167">
    <property type="entry name" value="Uncharacterized protein"/>
    <property type="match status" value="1"/>
</dbReference>